<dbReference type="PANTHER" id="PTHR10788:SF106">
    <property type="entry name" value="BCDNA.GH08860"/>
    <property type="match status" value="1"/>
</dbReference>
<accession>A0A017HJS5</accession>
<dbReference type="PATRIC" id="fig|442562.3.peg.3667"/>
<comment type="caution">
    <text evidence="2">The sequence shown here is derived from an EMBL/GenBank/DDBJ whole genome shotgun (WGS) entry which is preliminary data.</text>
</comment>
<dbReference type="HOGENOM" id="CLU_002351_7_1_5"/>
<dbReference type="CDD" id="cd03788">
    <property type="entry name" value="GT20_TPS"/>
    <property type="match status" value="1"/>
</dbReference>
<evidence type="ECO:0000313" key="2">
    <source>
        <dbReference type="EMBL" id="EYD74767.1"/>
    </source>
</evidence>
<dbReference type="GO" id="GO:0003825">
    <property type="term" value="F:alpha,alpha-trehalose-phosphate synthase (UDP-forming) activity"/>
    <property type="evidence" value="ECO:0007669"/>
    <property type="project" value="UniProtKB-EC"/>
</dbReference>
<dbReference type="AlphaFoldDB" id="A0A017HJS5"/>
<dbReference type="RefSeq" id="WP_037280137.1">
    <property type="nucleotide sequence ID" value="NZ_KK088570.1"/>
</dbReference>
<dbReference type="SUPFAM" id="SSF53756">
    <property type="entry name" value="UDP-Glycosyltransferase/glycogen phosphorylase"/>
    <property type="match status" value="1"/>
</dbReference>
<dbReference type="Proteomes" id="UP000019666">
    <property type="component" value="Unassembled WGS sequence"/>
</dbReference>
<dbReference type="InterPro" id="IPR001830">
    <property type="entry name" value="Glyco_trans_20"/>
</dbReference>
<dbReference type="Pfam" id="PF00982">
    <property type="entry name" value="Glyco_transf_20"/>
    <property type="match status" value="1"/>
</dbReference>
<dbReference type="Gene3D" id="3.40.50.2000">
    <property type="entry name" value="Glycogen Phosphorylase B"/>
    <property type="match status" value="2"/>
</dbReference>
<evidence type="ECO:0000313" key="3">
    <source>
        <dbReference type="Proteomes" id="UP000019666"/>
    </source>
</evidence>
<dbReference type="PANTHER" id="PTHR10788">
    <property type="entry name" value="TREHALOSE-6-PHOSPHATE SYNTHASE"/>
    <property type="match status" value="1"/>
</dbReference>
<gene>
    <name evidence="2" type="ORF">Rumeso_03720</name>
</gene>
<keyword evidence="3" id="KW-1185">Reference proteome</keyword>
<keyword evidence="2" id="KW-0808">Transferase</keyword>
<keyword evidence="2" id="KW-0328">Glycosyltransferase</keyword>
<comment type="similarity">
    <text evidence="1">Belongs to the glycosyltransferase 20 family.</text>
</comment>
<name>A0A017HJS5_9RHOB</name>
<dbReference type="EC" id="2.4.1.15" evidence="2"/>
<dbReference type="STRING" id="442562.Rumeso_03720"/>
<organism evidence="2 3">
    <name type="scientific">Rubellimicrobium mesophilum DSM 19309</name>
    <dbReference type="NCBI Taxonomy" id="442562"/>
    <lineage>
        <taxon>Bacteria</taxon>
        <taxon>Pseudomonadati</taxon>
        <taxon>Pseudomonadota</taxon>
        <taxon>Alphaproteobacteria</taxon>
        <taxon>Rhodobacterales</taxon>
        <taxon>Roseobacteraceae</taxon>
        <taxon>Rubellimicrobium</taxon>
    </lineage>
</organism>
<evidence type="ECO:0000256" key="1">
    <source>
        <dbReference type="ARBA" id="ARBA00008799"/>
    </source>
</evidence>
<protein>
    <submittedName>
        <fullName evidence="2">Alpha,alpha-trehalose-phosphate synthase (UDP-forming)</fullName>
        <ecNumber evidence="2">2.4.1.15</ecNumber>
    </submittedName>
</protein>
<dbReference type="GO" id="GO:0005992">
    <property type="term" value="P:trehalose biosynthetic process"/>
    <property type="evidence" value="ECO:0007669"/>
    <property type="project" value="InterPro"/>
</dbReference>
<dbReference type="OrthoDB" id="9815690at2"/>
<reference evidence="2 3" key="1">
    <citation type="submission" date="2013-02" db="EMBL/GenBank/DDBJ databases">
        <authorList>
            <person name="Fiebig A."/>
            <person name="Goeker M."/>
            <person name="Klenk H.-P.P."/>
        </authorList>
    </citation>
    <scope>NUCLEOTIDE SEQUENCE [LARGE SCALE GENOMIC DNA]</scope>
    <source>
        <strain evidence="2 3">DSM 19309</strain>
    </source>
</reference>
<sequence length="460" mass="52072">MSRLVVASNRTATPGEERAGGLAVALWDALAERGGGLWFGWSGETAERETRGVRVVTEDNVEFALADLTEAEHEGYYLGYANRALWPVFHYRIDLARFDDADWDAYAGVNRRFGRLLHQLLRREDLVWVHDYHFLLLGQELRNNGWQGPLGFFLHIPFPPSEVFSALPQHQRIARGLAEFDLLGFQTQRDVRNFCRYMVEQNGAEALPDGHLRAFGRTIRAEAFPIGIDAQEFRSFTEADEARRAVERVQRFIGDRALVIGADRMDYSKGLPQRLKAFGRLLDDYEDLRGRVNLLQIAPPSRETVGAYRDLREELDRLTGRVNGDYSDLDYSPVRYLARGYSREVLAGLYRLARVGLVTPLHDGMNLVAKEYVAAQDPEDPGVLVLSEFAGAAERMPTALLVNPHDIGGVADAIRRALEMSRDERVERWRALDAEVRTNDIAAWRRSFLGALERTVGGKE</sequence>
<proteinExistence type="inferred from homology"/>
<dbReference type="EMBL" id="AOSK01000108">
    <property type="protein sequence ID" value="EYD74767.1"/>
    <property type="molecule type" value="Genomic_DNA"/>
</dbReference>